<dbReference type="PANTHER" id="PTHR43712:SF2">
    <property type="entry name" value="O-METHYLTRANSFERASE CICE"/>
    <property type="match status" value="1"/>
</dbReference>
<dbReference type="InterPro" id="IPR029063">
    <property type="entry name" value="SAM-dependent_MTases_sf"/>
</dbReference>
<feature type="domain" description="O-methyltransferase C-terminal" evidence="4">
    <location>
        <begin position="249"/>
        <end position="375"/>
    </location>
</feature>
<keyword evidence="3" id="KW-0949">S-adenosyl-L-methionine</keyword>
<dbReference type="GO" id="GO:0046983">
    <property type="term" value="F:protein dimerization activity"/>
    <property type="evidence" value="ECO:0007669"/>
    <property type="project" value="InterPro"/>
</dbReference>
<dbReference type="PROSITE" id="PS51683">
    <property type="entry name" value="SAM_OMT_II"/>
    <property type="match status" value="1"/>
</dbReference>
<dbReference type="InterPro" id="IPR001077">
    <property type="entry name" value="COMT_C"/>
</dbReference>
<protein>
    <submittedName>
        <fullName evidence="6">Uncharacterized protein</fullName>
    </submittedName>
</protein>
<evidence type="ECO:0000313" key="6">
    <source>
        <dbReference type="EMBL" id="THH00243.1"/>
    </source>
</evidence>
<evidence type="ECO:0000256" key="1">
    <source>
        <dbReference type="ARBA" id="ARBA00022603"/>
    </source>
</evidence>
<dbReference type="EMBL" id="SGPK01000644">
    <property type="protein sequence ID" value="THH00243.1"/>
    <property type="molecule type" value="Genomic_DNA"/>
</dbReference>
<evidence type="ECO:0000256" key="3">
    <source>
        <dbReference type="ARBA" id="ARBA00022691"/>
    </source>
</evidence>
<dbReference type="InterPro" id="IPR036388">
    <property type="entry name" value="WH-like_DNA-bd_sf"/>
</dbReference>
<proteinExistence type="predicted"/>
<dbReference type="GO" id="GO:0032259">
    <property type="term" value="P:methylation"/>
    <property type="evidence" value="ECO:0007669"/>
    <property type="project" value="UniProtKB-KW"/>
</dbReference>
<dbReference type="Gene3D" id="1.10.10.10">
    <property type="entry name" value="Winged helix-like DNA-binding domain superfamily/Winged helix DNA-binding domain"/>
    <property type="match status" value="1"/>
</dbReference>
<dbReference type="Pfam" id="PF00891">
    <property type="entry name" value="Methyltransf_2"/>
    <property type="match status" value="1"/>
</dbReference>
<dbReference type="CDD" id="cd02440">
    <property type="entry name" value="AdoMet_MTases"/>
    <property type="match status" value="1"/>
</dbReference>
<evidence type="ECO:0000259" key="4">
    <source>
        <dbReference type="Pfam" id="PF00891"/>
    </source>
</evidence>
<dbReference type="GO" id="GO:0008171">
    <property type="term" value="F:O-methyltransferase activity"/>
    <property type="evidence" value="ECO:0007669"/>
    <property type="project" value="InterPro"/>
</dbReference>
<sequence>MEHNHAASQLDLLASLISSSVTVINAEYNAAGLPAPSLGTNSSLESDIINTDSSRRIARAKKTVEAACAQLCASISRPEHSLLDKALAFEESACLRAASTANIANLLLGKPEGVPITELSASSGINADKLERVLRLLTIKHVFQEVSPNVFANNKLSAKLATSEAVKDVVQHITRESFTSATYLSDFLSATDSESTSEIKTPFQLSYGAPFMDYHNTAYMKGVAGWGEVTGKSDLIRALPWEKYLTSEKPITVCDVGAGNGHIMLMLLRAYASYPFRVVVQDRPAFIELGKQLWSSEYPEAMQESRVDFIPFDFFTDVPVEGCDIYYIRHCLHNWPDDKCIVILSNIAKSMKPENILLVHETVLRHAASNLTATGNDAAPAPLLPNFGAARYRDYAGDINMLNLVDAKDRSLEELIMLGSNSGFAFERIWDAGETSVVQFRLA</sequence>
<dbReference type="OrthoDB" id="1606438at2759"/>
<dbReference type="PANTHER" id="PTHR43712">
    <property type="entry name" value="PUTATIVE (AFU_ORTHOLOGUE AFUA_4G14580)-RELATED"/>
    <property type="match status" value="1"/>
</dbReference>
<keyword evidence="2" id="KW-0808">Transferase</keyword>
<evidence type="ECO:0000256" key="2">
    <source>
        <dbReference type="ARBA" id="ARBA00022679"/>
    </source>
</evidence>
<dbReference type="Gene3D" id="3.40.50.150">
    <property type="entry name" value="Vaccinia Virus protein VP39"/>
    <property type="match status" value="1"/>
</dbReference>
<dbReference type="InterPro" id="IPR036390">
    <property type="entry name" value="WH_DNA-bd_sf"/>
</dbReference>
<dbReference type="InterPro" id="IPR012967">
    <property type="entry name" value="COMT_dimerisation"/>
</dbReference>
<reference evidence="6 7" key="1">
    <citation type="submission" date="2019-02" db="EMBL/GenBank/DDBJ databases">
        <title>Genome sequencing of the rare red list fungi Phellinidium pouzarii.</title>
        <authorList>
            <person name="Buettner E."/>
            <person name="Kellner H."/>
        </authorList>
    </citation>
    <scope>NUCLEOTIDE SEQUENCE [LARGE SCALE GENOMIC DNA]</scope>
    <source>
        <strain evidence="6 7">DSM 108285</strain>
    </source>
</reference>
<keyword evidence="1" id="KW-0489">Methyltransferase</keyword>
<dbReference type="Pfam" id="PF08100">
    <property type="entry name" value="Dimerisation"/>
    <property type="match status" value="1"/>
</dbReference>
<accession>A0A4V3XB40</accession>
<comment type="caution">
    <text evidence="6">The sequence shown here is derived from an EMBL/GenBank/DDBJ whole genome shotgun (WGS) entry which is preliminary data.</text>
</comment>
<evidence type="ECO:0000259" key="5">
    <source>
        <dbReference type="Pfam" id="PF08100"/>
    </source>
</evidence>
<evidence type="ECO:0000313" key="7">
    <source>
        <dbReference type="Proteomes" id="UP000308199"/>
    </source>
</evidence>
<dbReference type="SUPFAM" id="SSF53335">
    <property type="entry name" value="S-adenosyl-L-methionine-dependent methyltransferases"/>
    <property type="match status" value="1"/>
</dbReference>
<keyword evidence="7" id="KW-1185">Reference proteome</keyword>
<dbReference type="InterPro" id="IPR016461">
    <property type="entry name" value="COMT-like"/>
</dbReference>
<feature type="domain" description="O-methyltransferase dimerisation" evidence="5">
    <location>
        <begin position="86"/>
        <end position="162"/>
    </location>
</feature>
<dbReference type="SUPFAM" id="SSF46785">
    <property type="entry name" value="Winged helix' DNA-binding domain"/>
    <property type="match status" value="1"/>
</dbReference>
<organism evidence="6 7">
    <name type="scientific">Phellinidium pouzarii</name>
    <dbReference type="NCBI Taxonomy" id="167371"/>
    <lineage>
        <taxon>Eukaryota</taxon>
        <taxon>Fungi</taxon>
        <taxon>Dikarya</taxon>
        <taxon>Basidiomycota</taxon>
        <taxon>Agaricomycotina</taxon>
        <taxon>Agaricomycetes</taxon>
        <taxon>Hymenochaetales</taxon>
        <taxon>Hymenochaetaceae</taxon>
        <taxon>Phellinidium</taxon>
    </lineage>
</organism>
<name>A0A4V3XB40_9AGAM</name>
<dbReference type="Proteomes" id="UP000308199">
    <property type="component" value="Unassembled WGS sequence"/>
</dbReference>
<dbReference type="AlphaFoldDB" id="A0A4V3XB40"/>
<gene>
    <name evidence="6" type="ORF">EW145_g7113</name>
</gene>